<dbReference type="Gene3D" id="3.40.50.300">
    <property type="entry name" value="P-loop containing nucleotide triphosphate hydrolases"/>
    <property type="match status" value="1"/>
</dbReference>
<dbReference type="FunFam" id="3.40.50.300:FF:001238">
    <property type="entry name" value="DNA mismatch repair protein"/>
    <property type="match status" value="1"/>
</dbReference>
<keyword evidence="3" id="KW-0227">DNA damage</keyword>
<dbReference type="GO" id="GO:0005634">
    <property type="term" value="C:nucleus"/>
    <property type="evidence" value="ECO:0007669"/>
    <property type="project" value="TreeGrafter"/>
</dbReference>
<feature type="domain" description="DNA mismatch repair proteins mutS family" evidence="7">
    <location>
        <begin position="756"/>
        <end position="772"/>
    </location>
</feature>
<dbReference type="NCBIfam" id="NF003810">
    <property type="entry name" value="PRK05399.1"/>
    <property type="match status" value="1"/>
</dbReference>
<dbReference type="GO" id="GO:0005524">
    <property type="term" value="F:ATP binding"/>
    <property type="evidence" value="ECO:0007669"/>
    <property type="project" value="UniProtKB-KW"/>
</dbReference>
<evidence type="ECO:0000313" key="8">
    <source>
        <dbReference type="EMBL" id="KIJ45479.1"/>
    </source>
</evidence>
<evidence type="ECO:0000256" key="6">
    <source>
        <dbReference type="ARBA" id="ARBA00023204"/>
    </source>
</evidence>
<dbReference type="PANTHER" id="PTHR11361">
    <property type="entry name" value="DNA MISMATCH REPAIR PROTEIN MUTS FAMILY MEMBER"/>
    <property type="match status" value="1"/>
</dbReference>
<dbReference type="SMART" id="SM00534">
    <property type="entry name" value="MUTSac"/>
    <property type="match status" value="1"/>
</dbReference>
<dbReference type="HOGENOM" id="CLU_002472_4_0_1"/>
<dbReference type="GO" id="GO:0043504">
    <property type="term" value="P:mitochondrial DNA repair"/>
    <property type="evidence" value="ECO:0007669"/>
    <property type="project" value="TreeGrafter"/>
</dbReference>
<dbReference type="InterPro" id="IPR007696">
    <property type="entry name" value="DNA_mismatch_repair_MutS_core"/>
</dbReference>
<dbReference type="GO" id="GO:0140664">
    <property type="term" value="F:ATP-dependent DNA damage sensor activity"/>
    <property type="evidence" value="ECO:0007669"/>
    <property type="project" value="InterPro"/>
</dbReference>
<comment type="similarity">
    <text evidence="1">Belongs to the DNA mismatch repair MutS family.</text>
</comment>
<evidence type="ECO:0000259" key="7">
    <source>
        <dbReference type="PROSITE" id="PS00486"/>
    </source>
</evidence>
<evidence type="ECO:0000256" key="3">
    <source>
        <dbReference type="ARBA" id="ARBA00022763"/>
    </source>
</evidence>
<dbReference type="GO" id="GO:0005739">
    <property type="term" value="C:mitochondrion"/>
    <property type="evidence" value="ECO:0007669"/>
    <property type="project" value="TreeGrafter"/>
</dbReference>
<evidence type="ECO:0000313" key="9">
    <source>
        <dbReference type="Proteomes" id="UP000054279"/>
    </source>
</evidence>
<keyword evidence="2" id="KW-0547">Nucleotide-binding</keyword>
<dbReference type="InterPro" id="IPR007695">
    <property type="entry name" value="DNA_mismatch_repair_MutS-lik_N"/>
</dbReference>
<dbReference type="Pfam" id="PF00488">
    <property type="entry name" value="MutS_V"/>
    <property type="match status" value="1"/>
</dbReference>
<dbReference type="OrthoDB" id="2534523at2759"/>
<gene>
    <name evidence="8" type="ORF">M422DRAFT_59702</name>
</gene>
<dbReference type="Gene3D" id="3.40.1170.10">
    <property type="entry name" value="DNA repair protein MutS, domain I"/>
    <property type="match status" value="1"/>
</dbReference>
<evidence type="ECO:0000256" key="1">
    <source>
        <dbReference type="ARBA" id="ARBA00006271"/>
    </source>
</evidence>
<evidence type="ECO:0000256" key="2">
    <source>
        <dbReference type="ARBA" id="ARBA00022741"/>
    </source>
</evidence>
<dbReference type="InterPro" id="IPR007860">
    <property type="entry name" value="DNA_mmatch_repair_MutS_con_dom"/>
</dbReference>
<dbReference type="AlphaFoldDB" id="A0A0C9VEQ9"/>
<dbReference type="GO" id="GO:0030983">
    <property type="term" value="F:mismatched DNA binding"/>
    <property type="evidence" value="ECO:0007669"/>
    <property type="project" value="InterPro"/>
</dbReference>
<dbReference type="Gene3D" id="1.10.1420.10">
    <property type="match status" value="2"/>
</dbReference>
<keyword evidence="6" id="KW-0234">DNA repair</keyword>
<sequence>MNKGPRVRLPQNDLAVEILANLSKFPRCILLTRVGNFYESYFDQASEVAHLLSIKLTKRTWDRQEVLMCGFPIMHLDRHLKVLIQVHKRCVALSEEFKRDPPEQGFSRRVVRILTPGTLIDESFLNPYENNYLLAIHAVTLDQSFTDRKESDLVTDDIALGLAWIDVSTGEFFSGISDIAGLKDELARIAPREVVLHDALRDQLFHPLRQALTAEGCFMTYMMPQKHQDLQLKSAQTDDLVSTAVEASHECELSSNEVAAVNLLTTFLQAHLLDHMPSISSFTRTNVQNRMHIDSHTIKALEIREELREGGISGSLLSVINKTLTTSGSRLLGRWLGTPSTSVREIRARQNLVSIFRSRHHLRADIIEHLKRLEDASRVVQRFLLGRGDVSDLIIIRSAIEIWSAIEEKIRIEHNSELKRNIPTPMDEWEDLISLMGRMSNLQHLADRIAMAITPRIMEHIDDLPDGEDVVSEDIKDNYMTTNWLTQVNFSPELTTLHNRLADAQASRQRLEEDLQLRLDARSLSLRYSNKYGVHVHINRPNRDAGKIQGSRQFVQIGSTASSKMFFNQTWYLLGTEISHTITNIMIAERAAFEELRREVNSETLALRRNARIMDELDVTIGFANLANDMNFIRPIVDEGHSYHVVNGRHPVVELGLLNTGRTFTPNTVSLGQENRLHIITGPNMAGKSTLLRQTAILAILAQIGSFIPAESAQIGIVDKVFSRIGAKDDLFRDRSTFMVEMLETAEILKNATPQSLVIMDEVGRGTTVKDGLAIAFATVHHLYNVNRSRALFATHFHEVVDLLGYNEDHGYRGHFPNMGFYCTDIHETEDGHFAYSHRLREGVNRDSHGMKVAQLAGLPLSAIHMATETLDCLKHNEGAIMRNADQLRTLGASLVSQQSDKSS</sequence>
<dbReference type="Proteomes" id="UP000054279">
    <property type="component" value="Unassembled WGS sequence"/>
</dbReference>
<keyword evidence="4" id="KW-0067">ATP-binding</keyword>
<keyword evidence="9" id="KW-1185">Reference proteome</keyword>
<dbReference type="Pfam" id="PF05192">
    <property type="entry name" value="MutS_III"/>
    <property type="match status" value="1"/>
</dbReference>
<dbReference type="SUPFAM" id="SSF55271">
    <property type="entry name" value="DNA repair protein MutS, domain I"/>
    <property type="match status" value="1"/>
</dbReference>
<dbReference type="SUPFAM" id="SSF52540">
    <property type="entry name" value="P-loop containing nucleoside triphosphate hydrolases"/>
    <property type="match status" value="1"/>
</dbReference>
<dbReference type="GO" id="GO:0006298">
    <property type="term" value="P:mismatch repair"/>
    <property type="evidence" value="ECO:0007669"/>
    <property type="project" value="InterPro"/>
</dbReference>
<dbReference type="Gene3D" id="3.30.420.110">
    <property type="entry name" value="MutS, connector domain"/>
    <property type="match status" value="1"/>
</dbReference>
<dbReference type="SUPFAM" id="SSF53150">
    <property type="entry name" value="DNA repair protein MutS, domain II"/>
    <property type="match status" value="1"/>
</dbReference>
<dbReference type="InterPro" id="IPR017261">
    <property type="entry name" value="DNA_mismatch_repair_MutS/MSH"/>
</dbReference>
<evidence type="ECO:0000256" key="5">
    <source>
        <dbReference type="ARBA" id="ARBA00023125"/>
    </source>
</evidence>
<dbReference type="PANTHER" id="PTHR11361:SF34">
    <property type="entry name" value="DNA MISMATCH REPAIR PROTEIN MSH1, MITOCHONDRIAL"/>
    <property type="match status" value="1"/>
</dbReference>
<accession>A0A0C9VEQ9</accession>
<name>A0A0C9VEQ9_SPHS4</name>
<dbReference type="InterPro" id="IPR045076">
    <property type="entry name" value="MutS"/>
</dbReference>
<dbReference type="Pfam" id="PF05188">
    <property type="entry name" value="MutS_II"/>
    <property type="match status" value="1"/>
</dbReference>
<dbReference type="InterPro" id="IPR036187">
    <property type="entry name" value="DNA_mismatch_repair_MutS_sf"/>
</dbReference>
<dbReference type="Pfam" id="PF01624">
    <property type="entry name" value="MutS_I"/>
    <property type="match status" value="1"/>
</dbReference>
<dbReference type="InterPro" id="IPR027417">
    <property type="entry name" value="P-loop_NTPase"/>
</dbReference>
<dbReference type="InterPro" id="IPR036678">
    <property type="entry name" value="MutS_con_dom_sf"/>
</dbReference>
<dbReference type="SMART" id="SM00533">
    <property type="entry name" value="MUTSd"/>
    <property type="match status" value="1"/>
</dbReference>
<organism evidence="8 9">
    <name type="scientific">Sphaerobolus stellatus (strain SS14)</name>
    <dbReference type="NCBI Taxonomy" id="990650"/>
    <lineage>
        <taxon>Eukaryota</taxon>
        <taxon>Fungi</taxon>
        <taxon>Dikarya</taxon>
        <taxon>Basidiomycota</taxon>
        <taxon>Agaricomycotina</taxon>
        <taxon>Agaricomycetes</taxon>
        <taxon>Phallomycetidae</taxon>
        <taxon>Geastrales</taxon>
        <taxon>Sphaerobolaceae</taxon>
        <taxon>Sphaerobolus</taxon>
    </lineage>
</organism>
<dbReference type="InterPro" id="IPR000432">
    <property type="entry name" value="DNA_mismatch_repair_MutS_C"/>
</dbReference>
<keyword evidence="5" id="KW-0238">DNA-binding</keyword>
<proteinExistence type="inferred from homology"/>
<protein>
    <recommendedName>
        <fullName evidence="7">DNA mismatch repair proteins mutS family domain-containing protein</fullName>
    </recommendedName>
</protein>
<dbReference type="PROSITE" id="PS00486">
    <property type="entry name" value="DNA_MISMATCH_REPAIR_2"/>
    <property type="match status" value="1"/>
</dbReference>
<dbReference type="EMBL" id="KN837111">
    <property type="protein sequence ID" value="KIJ45479.1"/>
    <property type="molecule type" value="Genomic_DNA"/>
</dbReference>
<dbReference type="InterPro" id="IPR016151">
    <property type="entry name" value="DNA_mismatch_repair_MutS_N"/>
</dbReference>
<reference evidence="8 9" key="1">
    <citation type="submission" date="2014-06" db="EMBL/GenBank/DDBJ databases">
        <title>Evolutionary Origins and Diversification of the Mycorrhizal Mutualists.</title>
        <authorList>
            <consortium name="DOE Joint Genome Institute"/>
            <consortium name="Mycorrhizal Genomics Consortium"/>
            <person name="Kohler A."/>
            <person name="Kuo A."/>
            <person name="Nagy L.G."/>
            <person name="Floudas D."/>
            <person name="Copeland A."/>
            <person name="Barry K.W."/>
            <person name="Cichocki N."/>
            <person name="Veneault-Fourrey C."/>
            <person name="LaButti K."/>
            <person name="Lindquist E.A."/>
            <person name="Lipzen A."/>
            <person name="Lundell T."/>
            <person name="Morin E."/>
            <person name="Murat C."/>
            <person name="Riley R."/>
            <person name="Ohm R."/>
            <person name="Sun H."/>
            <person name="Tunlid A."/>
            <person name="Henrissat B."/>
            <person name="Grigoriev I.V."/>
            <person name="Hibbett D.S."/>
            <person name="Martin F."/>
        </authorList>
    </citation>
    <scope>NUCLEOTIDE SEQUENCE [LARGE SCALE GENOMIC DNA]</scope>
    <source>
        <strain evidence="8 9">SS14</strain>
    </source>
</reference>
<dbReference type="PIRSF" id="PIRSF037677">
    <property type="entry name" value="DNA_mis_repair_Msh6"/>
    <property type="match status" value="1"/>
</dbReference>
<evidence type="ECO:0000256" key="4">
    <source>
        <dbReference type="ARBA" id="ARBA00022840"/>
    </source>
</evidence>
<dbReference type="SUPFAM" id="SSF48334">
    <property type="entry name" value="DNA repair protein MutS, domain III"/>
    <property type="match status" value="1"/>
</dbReference>